<dbReference type="GO" id="GO:0006508">
    <property type="term" value="P:proteolysis"/>
    <property type="evidence" value="ECO:0007669"/>
    <property type="project" value="UniProtKB-KW"/>
</dbReference>
<evidence type="ECO:0000256" key="1">
    <source>
        <dbReference type="ARBA" id="ARBA00004651"/>
    </source>
</evidence>
<evidence type="ECO:0000313" key="14">
    <source>
        <dbReference type="EMBL" id="KDA54911.1"/>
    </source>
</evidence>
<feature type="transmembrane region" description="Helical" evidence="12">
    <location>
        <begin position="193"/>
        <end position="216"/>
    </location>
</feature>
<name>A0A062Y3E7_9BACT</name>
<comment type="similarity">
    <text evidence="2 12">Belongs to the peptidase M48B family.</text>
</comment>
<keyword evidence="7 12" id="KW-0378">Hydrolase</keyword>
<dbReference type="HAMAP" id="MF_00188">
    <property type="entry name" value="Pept_M48_protease_HtpX"/>
    <property type="match status" value="1"/>
</dbReference>
<comment type="subcellular location">
    <subcellularLocation>
        <location evidence="1 12">Cell membrane</location>
        <topology evidence="1 12">Multi-pass membrane protein</topology>
    </subcellularLocation>
</comment>
<dbReference type="Pfam" id="PF01435">
    <property type="entry name" value="Peptidase_M48"/>
    <property type="match status" value="1"/>
</dbReference>
<accession>A0A062Y3E7</accession>
<evidence type="ECO:0000256" key="4">
    <source>
        <dbReference type="ARBA" id="ARBA00022670"/>
    </source>
</evidence>
<reference evidence="14 15" key="1">
    <citation type="submission" date="2014-04" db="EMBL/GenBank/DDBJ databases">
        <title>The Genome Sequence of Thermoanaerobaculum aquaticum MP-01, The First Cultivated Group 23 Acidobacterium.</title>
        <authorList>
            <person name="Stamps B.W."/>
            <person name="Losey N.A."/>
            <person name="Lawson P.A."/>
            <person name="Stevenson B.S."/>
        </authorList>
    </citation>
    <scope>NUCLEOTIDE SEQUENCE [LARGE SCALE GENOMIC DNA]</scope>
    <source>
        <strain evidence="14 15">MP-01</strain>
    </source>
</reference>
<comment type="caution">
    <text evidence="14">The sequence shown here is derived from an EMBL/GenBank/DDBJ whole genome shotgun (WGS) entry which is preliminary data.</text>
</comment>
<dbReference type="InterPro" id="IPR001915">
    <property type="entry name" value="Peptidase_M48"/>
</dbReference>
<organism evidence="14 15">
    <name type="scientific">Thermoanaerobaculum aquaticum</name>
    <dbReference type="NCBI Taxonomy" id="1312852"/>
    <lineage>
        <taxon>Bacteria</taxon>
        <taxon>Pseudomonadati</taxon>
        <taxon>Acidobacteriota</taxon>
        <taxon>Thermoanaerobaculia</taxon>
        <taxon>Thermoanaerobaculales</taxon>
        <taxon>Thermoanaerobaculaceae</taxon>
        <taxon>Thermoanaerobaculum</taxon>
    </lineage>
</organism>
<feature type="binding site" evidence="12">
    <location>
        <position position="143"/>
    </location>
    <ligand>
        <name>Zn(2+)</name>
        <dbReference type="ChEBI" id="CHEBI:29105"/>
        <note>catalytic</note>
    </ligand>
</feature>
<dbReference type="InterPro" id="IPR022919">
    <property type="entry name" value="Pept_M48_protease_HtpX"/>
</dbReference>
<keyword evidence="5 12" id="KW-0812">Transmembrane</keyword>
<evidence type="ECO:0000256" key="10">
    <source>
        <dbReference type="ARBA" id="ARBA00023049"/>
    </source>
</evidence>
<keyword evidence="15" id="KW-1185">Reference proteome</keyword>
<feature type="active site" evidence="12">
    <location>
        <position position="144"/>
    </location>
</feature>
<dbReference type="CDD" id="cd07340">
    <property type="entry name" value="M48B_Htpx_like"/>
    <property type="match status" value="1"/>
</dbReference>
<evidence type="ECO:0000256" key="6">
    <source>
        <dbReference type="ARBA" id="ARBA00022723"/>
    </source>
</evidence>
<evidence type="ECO:0000256" key="8">
    <source>
        <dbReference type="ARBA" id="ARBA00022833"/>
    </source>
</evidence>
<dbReference type="GO" id="GO:0004222">
    <property type="term" value="F:metalloendopeptidase activity"/>
    <property type="evidence" value="ECO:0007669"/>
    <property type="project" value="UniProtKB-UniRule"/>
</dbReference>
<keyword evidence="6 12" id="KW-0479">Metal-binding</keyword>
<evidence type="ECO:0000256" key="12">
    <source>
        <dbReference type="HAMAP-Rule" id="MF_00188"/>
    </source>
</evidence>
<sequence length="399" mass="42644">MWELVSANKRRSHLLLASMALVLVATGWAVGEALAAAPVPGILVAGGLWVVMAELAFRAGDKVILSISRARKVNKEDHPVLFNVVEEMSVASGLSKPPEVYILDEAAPNAFATGTRPDRAAVVVTAGLLERLTRDELQGVIAHEISHIKHRDVVYLTVMAVMVGTVVILADFARRVLFYGGGTRRRTSSSSRGAAPLYLLAIVLILLAPLVARLMYLALSRRREYLADAGAALATRYPEGLASALEKIEQSWSPLTSANAATAPMFIVNPLTKAASAITGLFSTHPPTEERIRILRSLGGTVSFAGYDEAFRKVTGRPVGVVPAAALRLPATPVRPASADPRTALDRLRQATDVLWRLSGFAFIPCSCGTTLKVPPAYRGQELPCPHCGTVHKVVAVSP</sequence>
<evidence type="ECO:0000256" key="2">
    <source>
        <dbReference type="ARBA" id="ARBA00009779"/>
    </source>
</evidence>
<evidence type="ECO:0000313" key="15">
    <source>
        <dbReference type="Proteomes" id="UP000027284"/>
    </source>
</evidence>
<dbReference type="GO" id="GO:0005886">
    <property type="term" value="C:plasma membrane"/>
    <property type="evidence" value="ECO:0007669"/>
    <property type="project" value="UniProtKB-SubCell"/>
</dbReference>
<proteinExistence type="inferred from homology"/>
<feature type="transmembrane region" description="Helical" evidence="12">
    <location>
        <begin position="153"/>
        <end position="173"/>
    </location>
</feature>
<feature type="transmembrane region" description="Helical" evidence="12">
    <location>
        <begin position="39"/>
        <end position="57"/>
    </location>
</feature>
<evidence type="ECO:0000256" key="9">
    <source>
        <dbReference type="ARBA" id="ARBA00022989"/>
    </source>
</evidence>
<keyword evidence="4 12" id="KW-0645">Protease</keyword>
<evidence type="ECO:0000256" key="11">
    <source>
        <dbReference type="ARBA" id="ARBA00023136"/>
    </source>
</evidence>
<dbReference type="RefSeq" id="WP_038046270.1">
    <property type="nucleotide sequence ID" value="NZ_JMFG01000002.1"/>
</dbReference>
<protein>
    <recommendedName>
        <fullName evidence="12">Protease HtpX homolog</fullName>
        <ecNumber evidence="12">3.4.24.-</ecNumber>
    </recommendedName>
</protein>
<gene>
    <name evidence="12" type="primary">htpX</name>
    <name evidence="14" type="ORF">EG19_03675</name>
</gene>
<dbReference type="GO" id="GO:0008270">
    <property type="term" value="F:zinc ion binding"/>
    <property type="evidence" value="ECO:0007669"/>
    <property type="project" value="UniProtKB-UniRule"/>
</dbReference>
<comment type="cofactor">
    <cofactor evidence="12">
        <name>Zn(2+)</name>
        <dbReference type="ChEBI" id="CHEBI:29105"/>
    </cofactor>
    <text evidence="12">Binds 1 zinc ion per subunit.</text>
</comment>
<dbReference type="PANTHER" id="PTHR43221:SF1">
    <property type="entry name" value="PROTEASE HTPX"/>
    <property type="match status" value="1"/>
</dbReference>
<keyword evidence="8 12" id="KW-0862">Zinc</keyword>
<dbReference type="Proteomes" id="UP000027284">
    <property type="component" value="Unassembled WGS sequence"/>
</dbReference>
<dbReference type="InterPro" id="IPR050083">
    <property type="entry name" value="HtpX_protease"/>
</dbReference>
<dbReference type="EC" id="3.4.24.-" evidence="12"/>
<dbReference type="Gene3D" id="3.30.2010.10">
    <property type="entry name" value="Metalloproteases ('zincins'), catalytic domain"/>
    <property type="match status" value="1"/>
</dbReference>
<feature type="binding site" evidence="12">
    <location>
        <position position="224"/>
    </location>
    <ligand>
        <name>Zn(2+)</name>
        <dbReference type="ChEBI" id="CHEBI:29105"/>
        <note>catalytic</note>
    </ligand>
</feature>
<dbReference type="STRING" id="1312852.EG19_03675"/>
<evidence type="ECO:0000256" key="5">
    <source>
        <dbReference type="ARBA" id="ARBA00022692"/>
    </source>
</evidence>
<dbReference type="PANTHER" id="PTHR43221">
    <property type="entry name" value="PROTEASE HTPX"/>
    <property type="match status" value="1"/>
</dbReference>
<evidence type="ECO:0000259" key="13">
    <source>
        <dbReference type="Pfam" id="PF01435"/>
    </source>
</evidence>
<evidence type="ECO:0000256" key="7">
    <source>
        <dbReference type="ARBA" id="ARBA00022801"/>
    </source>
</evidence>
<feature type="binding site" evidence="12">
    <location>
        <position position="147"/>
    </location>
    <ligand>
        <name>Zn(2+)</name>
        <dbReference type="ChEBI" id="CHEBI:29105"/>
        <note>catalytic</note>
    </ligand>
</feature>
<dbReference type="AlphaFoldDB" id="A0A062Y3E7"/>
<evidence type="ECO:0000256" key="3">
    <source>
        <dbReference type="ARBA" id="ARBA00022475"/>
    </source>
</evidence>
<feature type="domain" description="Peptidase M48" evidence="13">
    <location>
        <begin position="83"/>
        <end position="297"/>
    </location>
</feature>
<keyword evidence="3 12" id="KW-1003">Cell membrane</keyword>
<keyword evidence="10 12" id="KW-0482">Metalloprotease</keyword>
<dbReference type="EMBL" id="JMFG01000002">
    <property type="protein sequence ID" value="KDA54911.1"/>
    <property type="molecule type" value="Genomic_DNA"/>
</dbReference>
<keyword evidence="11 12" id="KW-0472">Membrane</keyword>
<keyword evidence="9 12" id="KW-1133">Transmembrane helix</keyword>